<keyword evidence="1" id="KW-0472">Membrane</keyword>
<dbReference type="eggNOG" id="COG0841">
    <property type="taxonomic scope" value="Bacteria"/>
</dbReference>
<dbReference type="Proteomes" id="UP000006431">
    <property type="component" value="Unassembled WGS sequence"/>
</dbReference>
<feature type="transmembrane region" description="Helical" evidence="1">
    <location>
        <begin position="932"/>
        <end position="953"/>
    </location>
</feature>
<dbReference type="InterPro" id="IPR027463">
    <property type="entry name" value="AcrB_DN_DC_subdom"/>
</dbReference>
<feature type="transmembrane region" description="Helical" evidence="1">
    <location>
        <begin position="470"/>
        <end position="496"/>
    </location>
</feature>
<dbReference type="SUPFAM" id="SSF82866">
    <property type="entry name" value="Multidrug efflux transporter AcrB transmembrane domain"/>
    <property type="match status" value="2"/>
</dbReference>
<dbReference type="Gene3D" id="3.30.70.1440">
    <property type="entry name" value="Multidrug efflux transporter AcrB pore domain"/>
    <property type="match status" value="1"/>
</dbReference>
<dbReference type="RefSeq" id="WP_008337736.1">
    <property type="nucleotide sequence ID" value="NZ_AFRZ01000001.1"/>
</dbReference>
<protein>
    <submittedName>
        <fullName evidence="2">RND family efflux transporter</fullName>
    </submittedName>
</protein>
<dbReference type="PATRIC" id="fig|929558.5.peg.620"/>
<proteinExistence type="predicted"/>
<dbReference type="Gene3D" id="3.30.70.1320">
    <property type="entry name" value="Multidrug efflux transporter AcrB pore domain like"/>
    <property type="match status" value="1"/>
</dbReference>
<keyword evidence="1" id="KW-0812">Transmembrane</keyword>
<dbReference type="PANTHER" id="PTHR32063">
    <property type="match status" value="1"/>
</dbReference>
<feature type="transmembrane region" description="Helical" evidence="1">
    <location>
        <begin position="982"/>
        <end position="1001"/>
    </location>
</feature>
<dbReference type="InterPro" id="IPR001036">
    <property type="entry name" value="Acrflvin-R"/>
</dbReference>
<feature type="transmembrane region" description="Helical" evidence="1">
    <location>
        <begin position="340"/>
        <end position="360"/>
    </location>
</feature>
<feature type="transmembrane region" description="Helical" evidence="1">
    <location>
        <begin position="393"/>
        <end position="417"/>
    </location>
</feature>
<dbReference type="EMBL" id="AFRZ01000001">
    <property type="protein sequence ID" value="EHP29148.1"/>
    <property type="molecule type" value="Genomic_DNA"/>
</dbReference>
<feature type="transmembrane region" description="Helical" evidence="1">
    <location>
        <begin position="438"/>
        <end position="458"/>
    </location>
</feature>
<name>B6BKT8_SULGG</name>
<reference evidence="2 3" key="1">
    <citation type="journal article" date="2012" name="Proc. Natl. Acad. Sci. U.S.A.">
        <title>Genome and physiology of a model Epsilonproteobacterium responsible for sulfide detoxification in marine oxygen depletion zones.</title>
        <authorList>
            <person name="Grote J."/>
            <person name="Schott T."/>
            <person name="Bruckner C.G."/>
            <person name="Glockner F.O."/>
            <person name="Jost G."/>
            <person name="Teeling H."/>
            <person name="Labrenz M."/>
            <person name="Jurgens K."/>
        </authorList>
    </citation>
    <scope>NUCLEOTIDE SEQUENCE [LARGE SCALE GENOMIC DNA]</scope>
    <source>
        <strain evidence="2 3">GD1</strain>
    </source>
</reference>
<dbReference type="HOGENOM" id="CLU_002755_1_2_7"/>
<dbReference type="PRINTS" id="PR00702">
    <property type="entry name" value="ACRIFLAVINRP"/>
</dbReference>
<feature type="transmembrane region" description="Helical" evidence="1">
    <location>
        <begin position="12"/>
        <end position="34"/>
    </location>
</feature>
<dbReference type="PANTHER" id="PTHR32063:SF0">
    <property type="entry name" value="SWARMING MOTILITY PROTEIN SWRC"/>
    <property type="match status" value="1"/>
</dbReference>
<comment type="caution">
    <text evidence="2">The sequence shown here is derived from an EMBL/GenBank/DDBJ whole genome shotgun (WGS) entry which is preliminary data.</text>
</comment>
<dbReference type="SUPFAM" id="SSF82714">
    <property type="entry name" value="Multidrug efflux transporter AcrB TolC docking domain, DN and DC subdomains"/>
    <property type="match status" value="1"/>
</dbReference>
<feature type="transmembrane region" description="Helical" evidence="1">
    <location>
        <begin position="877"/>
        <end position="899"/>
    </location>
</feature>
<accession>H1FVV0</accession>
<dbReference type="GO" id="GO:0042910">
    <property type="term" value="F:xenobiotic transmembrane transporter activity"/>
    <property type="evidence" value="ECO:0007669"/>
    <property type="project" value="TreeGrafter"/>
</dbReference>
<dbReference type="GO" id="GO:0005886">
    <property type="term" value="C:plasma membrane"/>
    <property type="evidence" value="ECO:0007669"/>
    <property type="project" value="TreeGrafter"/>
</dbReference>
<organism evidence="2 3">
    <name type="scientific">Sulfurimonas gotlandica (strain DSM 19862 / JCM 16533 / GD1)</name>
    <dbReference type="NCBI Taxonomy" id="929558"/>
    <lineage>
        <taxon>Bacteria</taxon>
        <taxon>Pseudomonadati</taxon>
        <taxon>Campylobacterota</taxon>
        <taxon>Epsilonproteobacteria</taxon>
        <taxon>Campylobacterales</taxon>
        <taxon>Sulfurimonadaceae</taxon>
        <taxon>Sulfurimonas</taxon>
    </lineage>
</organism>
<dbReference type="SUPFAM" id="SSF82693">
    <property type="entry name" value="Multidrug efflux transporter AcrB pore domain, PN1, PN2, PC1 and PC2 subdomains"/>
    <property type="match status" value="2"/>
</dbReference>
<evidence type="ECO:0000313" key="3">
    <source>
        <dbReference type="Proteomes" id="UP000006431"/>
    </source>
</evidence>
<dbReference type="OrthoDB" id="8430015at2"/>
<feature type="transmembrane region" description="Helical" evidence="1">
    <location>
        <begin position="367"/>
        <end position="387"/>
    </location>
</feature>
<accession>B6BKT8</accession>
<keyword evidence="3" id="KW-1185">Reference proteome</keyword>
<dbReference type="AlphaFoldDB" id="B6BKT8"/>
<dbReference type="Gene3D" id="3.30.70.1430">
    <property type="entry name" value="Multidrug efflux transporter AcrB pore domain"/>
    <property type="match status" value="2"/>
</dbReference>
<evidence type="ECO:0000256" key="1">
    <source>
        <dbReference type="SAM" id="Phobius"/>
    </source>
</evidence>
<dbReference type="Gene3D" id="3.30.2090.10">
    <property type="entry name" value="Multidrug efflux transporter AcrB TolC docking domain, DN and DC subdomains"/>
    <property type="match status" value="2"/>
</dbReference>
<keyword evidence="1" id="KW-1133">Transmembrane helix</keyword>
<dbReference type="Pfam" id="PF00873">
    <property type="entry name" value="ACR_tran"/>
    <property type="match status" value="1"/>
</dbReference>
<feature type="transmembrane region" description="Helical" evidence="1">
    <location>
        <begin position="1013"/>
        <end position="1037"/>
    </location>
</feature>
<dbReference type="STRING" id="929558.SMGD1_0621"/>
<evidence type="ECO:0000313" key="2">
    <source>
        <dbReference type="EMBL" id="EHP29148.1"/>
    </source>
</evidence>
<gene>
    <name evidence="2" type="ORF">SMGD1_0621</name>
</gene>
<feature type="transmembrane region" description="Helical" evidence="1">
    <location>
        <begin position="543"/>
        <end position="562"/>
    </location>
</feature>
<sequence length="1047" mass="114859">MNLIDISIKKPVSVFVGIVLIMMFGLVALTQLPYKLTPNVIEPEIGVVTLWPGATPSEVERDIVEKQEEQLKSTPGLVNYEATASDNLSEITLTFEVGTDMNKALLEVSNKLNQVDTYPENVQKPIIQSAGSNASPTIWMGFVANEGNDRDVDTYLTYLDNEVKEQFERVKGVASIFVPGGTKDELHIKLFPQRLAAHGLTIDAVASAIGNENVDTAAGTVDIDRRTYRVRTSARFTSIQELEQMVLFNDGQKSIRLGDVAEISKGYEKVVANILQSSGDKLNKALIYGVRMDPSANVVETTNRVEEVVTNLNKNVLPAHNIHLEWYYDQRGYIQGAIDLVQQNIAVGAVLAIIILLLFLRSFLPTAVVSAAIPISIVATFIVLNIMDRSLNTISLAGISFAVGMLLDSAIVVLENIDRHLKMGKKPFDAAHDGTVEVWGALVASALTTIAVFLPVIFLESEAGQLFKDIAIAVTAAITFSLFVSISVIPMFWTQLIKMSSKDHEKEHEVSQRPDSFLVSMAKKIAGLFMSTVVWSLKRRINQFIMILFMASISVATIMVLFPKMEYLPQGNQNLIMNILIPPPGLSENEKKDIGHKIYEYMKPHYKDEVNGIPPIKESFYVSFGDLMIQGMISKEESRSAEYIPFMMPIVNSFPGVFGISLQSGVFEQGIGEGRNIDIDISGQDISKLTQIGGMLFGAISGGLQGAQVRPVPSIELLFPEALIIPDRNSLANVGMSSRSFGFAADVLLDGRKISEYTQDGEKSIDMILKSHDSMINSPEALYLTQVTTPKAGLVPMSELSELKHTTSITKIRHVDGKRTITLQVTPPTTMTLEESVERLEKIVKEGVPPAMLQDGTDVKLAGKADKLAQTIESMKWNLVFALAIIYLLMSALFGNFIYPLVILFTVPMATAGGFVGLKLTNMFIAPQPLDVLTMLGFIILIGIVVNNAILIVHQSLNNIRHNSMNYKDGIIEATRSRLRPIFMSSLTSVFGMLPLVLIPGPGSEFYRGLGSVITGGLALSMLFTILVTPALMYLMLSISGKKEKEI</sequence>
<dbReference type="Gene3D" id="1.20.1640.10">
    <property type="entry name" value="Multidrug efflux transporter AcrB transmembrane domain"/>
    <property type="match status" value="2"/>
</dbReference>